<feature type="compositionally biased region" description="Polar residues" evidence="1">
    <location>
        <begin position="22"/>
        <end position="41"/>
    </location>
</feature>
<dbReference type="EMBL" id="CP097502">
    <property type="protein sequence ID" value="URD75642.1"/>
    <property type="molecule type" value="Genomic_DNA"/>
</dbReference>
<feature type="non-terminal residue" evidence="2">
    <location>
        <position position="1"/>
    </location>
</feature>
<sequence>YDSSRGFSYSSPSSPISVSASRNRCTSSTAARRNSPTSTVPATRWYPLALSSSGGSCGIANPPRVPQVPHARAEIHRAHLHHVDSLDSGDRLDLRHGVERLHLAHHQDLFLAAGEVAVVEAVGGGADDGVGGAADATRREAAASDSVCGCGGSIDRGEHNALGTKIEGLLGPGGGGLRKAEHGGGARGG</sequence>
<protein>
    <submittedName>
        <fullName evidence="2">Uncharacterized protein</fullName>
    </submittedName>
</protein>
<evidence type="ECO:0000313" key="3">
    <source>
        <dbReference type="Proteomes" id="UP001055439"/>
    </source>
</evidence>
<feature type="compositionally biased region" description="Low complexity" evidence="1">
    <location>
        <begin position="1"/>
        <end position="21"/>
    </location>
</feature>
<organism evidence="2 3">
    <name type="scientific">Musa troglodytarum</name>
    <name type="common">fe'i banana</name>
    <dbReference type="NCBI Taxonomy" id="320322"/>
    <lineage>
        <taxon>Eukaryota</taxon>
        <taxon>Viridiplantae</taxon>
        <taxon>Streptophyta</taxon>
        <taxon>Embryophyta</taxon>
        <taxon>Tracheophyta</taxon>
        <taxon>Spermatophyta</taxon>
        <taxon>Magnoliopsida</taxon>
        <taxon>Liliopsida</taxon>
        <taxon>Zingiberales</taxon>
        <taxon>Musaceae</taxon>
        <taxon>Musa</taxon>
    </lineage>
</organism>
<gene>
    <name evidence="2" type="ORF">MUK42_08201</name>
</gene>
<accession>A0A9E7EG16</accession>
<proteinExistence type="predicted"/>
<feature type="region of interest" description="Disordered" evidence="1">
    <location>
        <begin position="165"/>
        <end position="189"/>
    </location>
</feature>
<keyword evidence="3" id="KW-1185">Reference proteome</keyword>
<dbReference type="AlphaFoldDB" id="A0A9E7EG16"/>
<evidence type="ECO:0000313" key="2">
    <source>
        <dbReference type="EMBL" id="URD75642.1"/>
    </source>
</evidence>
<feature type="compositionally biased region" description="Basic and acidic residues" evidence="1">
    <location>
        <begin position="178"/>
        <end position="189"/>
    </location>
</feature>
<reference evidence="2" key="1">
    <citation type="submission" date="2022-05" db="EMBL/GenBank/DDBJ databases">
        <title>The Musa troglodytarum L. genome provides insights into the mechanism of non-climacteric behaviour and enrichment of carotenoids.</title>
        <authorList>
            <person name="Wang J."/>
        </authorList>
    </citation>
    <scope>NUCLEOTIDE SEQUENCE</scope>
    <source>
        <tissue evidence="2">Leaf</tissue>
    </source>
</reference>
<dbReference type="Proteomes" id="UP001055439">
    <property type="component" value="Chromosome 1"/>
</dbReference>
<name>A0A9E7EG16_9LILI</name>
<feature type="region of interest" description="Disordered" evidence="1">
    <location>
        <begin position="1"/>
        <end position="41"/>
    </location>
</feature>
<evidence type="ECO:0000256" key="1">
    <source>
        <dbReference type="SAM" id="MobiDB-lite"/>
    </source>
</evidence>